<name>A0A1I9SAF1_9CAUD</name>
<dbReference type="EMBL" id="KX774321">
    <property type="protein sequence ID" value="AOZ63757.1"/>
    <property type="molecule type" value="Genomic_DNA"/>
</dbReference>
<dbReference type="Proteomes" id="UP000224902">
    <property type="component" value="Segment"/>
</dbReference>
<sequence length="55" mass="6730">MPTLSQFIKENPEYKDYWNSLNTREKMAEMMLNRRESRKEIEKRLKIVLIGDKKV</sequence>
<organism evidence="1 2">
    <name type="scientific">Rhodococcus phage Weasels2</name>
    <dbReference type="NCBI Taxonomy" id="1897437"/>
    <lineage>
        <taxon>Viruses</taxon>
        <taxon>Duplodnaviria</taxon>
        <taxon>Heunggongvirae</taxon>
        <taxon>Uroviricota</taxon>
        <taxon>Caudoviricetes</taxon>
        <taxon>Weaselvirus</taxon>
        <taxon>Weaselvirus weasel</taxon>
    </lineage>
</organism>
<keyword evidence="2" id="KW-1185">Reference proteome</keyword>
<proteinExistence type="predicted"/>
<evidence type="ECO:0000313" key="2">
    <source>
        <dbReference type="Proteomes" id="UP000224902"/>
    </source>
</evidence>
<accession>A0A1I9SAF1</accession>
<reference evidence="2" key="1">
    <citation type="submission" date="2016-08" db="EMBL/GenBank/DDBJ databases">
        <authorList>
            <person name="Seilhamer J.J."/>
        </authorList>
    </citation>
    <scope>NUCLEOTIDE SEQUENCE [LARGE SCALE GENOMIC DNA]</scope>
</reference>
<evidence type="ECO:0000313" key="1">
    <source>
        <dbReference type="EMBL" id="AOZ63757.1"/>
    </source>
</evidence>
<protein>
    <submittedName>
        <fullName evidence="1">Uncharacterized protein</fullName>
    </submittedName>
</protein>
<gene>
    <name evidence="1" type="ORF">SEA_WEASELS2_178</name>
</gene>